<proteinExistence type="predicted"/>
<evidence type="ECO:0000313" key="2">
    <source>
        <dbReference type="Proteomes" id="UP001367508"/>
    </source>
</evidence>
<evidence type="ECO:0000313" key="1">
    <source>
        <dbReference type="EMBL" id="KAK7305497.1"/>
    </source>
</evidence>
<organism evidence="1 2">
    <name type="scientific">Canavalia gladiata</name>
    <name type="common">Sword bean</name>
    <name type="synonym">Dolichos gladiatus</name>
    <dbReference type="NCBI Taxonomy" id="3824"/>
    <lineage>
        <taxon>Eukaryota</taxon>
        <taxon>Viridiplantae</taxon>
        <taxon>Streptophyta</taxon>
        <taxon>Embryophyta</taxon>
        <taxon>Tracheophyta</taxon>
        <taxon>Spermatophyta</taxon>
        <taxon>Magnoliopsida</taxon>
        <taxon>eudicotyledons</taxon>
        <taxon>Gunneridae</taxon>
        <taxon>Pentapetalae</taxon>
        <taxon>rosids</taxon>
        <taxon>fabids</taxon>
        <taxon>Fabales</taxon>
        <taxon>Fabaceae</taxon>
        <taxon>Papilionoideae</taxon>
        <taxon>50 kb inversion clade</taxon>
        <taxon>NPAAA clade</taxon>
        <taxon>indigoferoid/millettioid clade</taxon>
        <taxon>Phaseoleae</taxon>
        <taxon>Canavalia</taxon>
    </lineage>
</organism>
<name>A0AAN9JX14_CANGL</name>
<dbReference type="AlphaFoldDB" id="A0AAN9JX14"/>
<gene>
    <name evidence="1" type="ORF">VNO77_43403</name>
</gene>
<reference evidence="1 2" key="1">
    <citation type="submission" date="2024-01" db="EMBL/GenBank/DDBJ databases">
        <title>The genomes of 5 underutilized Papilionoideae crops provide insights into root nodulation and disease resistanc.</title>
        <authorList>
            <person name="Jiang F."/>
        </authorList>
    </citation>
    <scope>NUCLEOTIDE SEQUENCE [LARGE SCALE GENOMIC DNA]</scope>
    <source>
        <strain evidence="1">LVBAO_FW01</strain>
        <tissue evidence="1">Leaves</tissue>
    </source>
</reference>
<sequence length="69" mass="7951">MNQRITNEHVVCITELDKRVGWTLRKDVAWRSTKRVTTKEGVGGEEHMVYNLIEKEFGAVIDIPILGRL</sequence>
<comment type="caution">
    <text evidence="1">The sequence shown here is derived from an EMBL/GenBank/DDBJ whole genome shotgun (WGS) entry which is preliminary data.</text>
</comment>
<dbReference type="Proteomes" id="UP001367508">
    <property type="component" value="Unassembled WGS sequence"/>
</dbReference>
<protein>
    <submittedName>
        <fullName evidence="1">Uncharacterized protein</fullName>
    </submittedName>
</protein>
<keyword evidence="2" id="KW-1185">Reference proteome</keyword>
<dbReference type="EMBL" id="JAYMYQ010000011">
    <property type="protein sequence ID" value="KAK7305497.1"/>
    <property type="molecule type" value="Genomic_DNA"/>
</dbReference>
<accession>A0AAN9JX14</accession>